<gene>
    <name evidence="2" type="ORF">CROQUDRAFT_705484</name>
</gene>
<evidence type="ECO:0000313" key="2">
    <source>
        <dbReference type="EMBL" id="KAG0145590.1"/>
    </source>
</evidence>
<dbReference type="AlphaFoldDB" id="A0A9P6NEY4"/>
<evidence type="ECO:0000313" key="3">
    <source>
        <dbReference type="Proteomes" id="UP000886653"/>
    </source>
</evidence>
<sequence>MSHLPTQMTKTRSDLPTSTNENMVGSSQPPHQIPALPPQSPSTSCSTSPLPDSLKNLKSFEIIHFNAHKSLVVTHEILIHMEFDVIALQELGINPFTFQPLPHQAWNLYTQYDYRPTGYHSQP</sequence>
<evidence type="ECO:0008006" key="4">
    <source>
        <dbReference type="Google" id="ProtNLM"/>
    </source>
</evidence>
<comment type="caution">
    <text evidence="2">The sequence shown here is derived from an EMBL/GenBank/DDBJ whole genome shotgun (WGS) entry which is preliminary data.</text>
</comment>
<protein>
    <recommendedName>
        <fullName evidence="4">Endonuclease/exonuclease/phosphatase domain-containing protein</fullName>
    </recommendedName>
</protein>
<accession>A0A9P6NEY4</accession>
<keyword evidence="3" id="KW-1185">Reference proteome</keyword>
<reference evidence="2" key="1">
    <citation type="submission" date="2013-11" db="EMBL/GenBank/DDBJ databases">
        <title>Genome sequence of the fusiform rust pathogen reveals effectors for host alternation and coevolution with pine.</title>
        <authorList>
            <consortium name="DOE Joint Genome Institute"/>
            <person name="Smith K."/>
            <person name="Pendleton A."/>
            <person name="Kubisiak T."/>
            <person name="Anderson C."/>
            <person name="Salamov A."/>
            <person name="Aerts A."/>
            <person name="Riley R."/>
            <person name="Clum A."/>
            <person name="Lindquist E."/>
            <person name="Ence D."/>
            <person name="Campbell M."/>
            <person name="Kronenberg Z."/>
            <person name="Feau N."/>
            <person name="Dhillon B."/>
            <person name="Hamelin R."/>
            <person name="Burleigh J."/>
            <person name="Smith J."/>
            <person name="Yandell M."/>
            <person name="Nelson C."/>
            <person name="Grigoriev I."/>
            <person name="Davis J."/>
        </authorList>
    </citation>
    <scope>NUCLEOTIDE SEQUENCE</scope>
    <source>
        <strain evidence="2">G11</strain>
    </source>
</reference>
<dbReference type="EMBL" id="MU167274">
    <property type="protein sequence ID" value="KAG0145590.1"/>
    <property type="molecule type" value="Genomic_DNA"/>
</dbReference>
<evidence type="ECO:0000256" key="1">
    <source>
        <dbReference type="SAM" id="MobiDB-lite"/>
    </source>
</evidence>
<proteinExistence type="predicted"/>
<name>A0A9P6NEY4_9BASI</name>
<dbReference type="Proteomes" id="UP000886653">
    <property type="component" value="Unassembled WGS sequence"/>
</dbReference>
<feature type="compositionally biased region" description="Pro residues" evidence="1">
    <location>
        <begin position="31"/>
        <end position="40"/>
    </location>
</feature>
<organism evidence="2 3">
    <name type="scientific">Cronartium quercuum f. sp. fusiforme G11</name>
    <dbReference type="NCBI Taxonomy" id="708437"/>
    <lineage>
        <taxon>Eukaryota</taxon>
        <taxon>Fungi</taxon>
        <taxon>Dikarya</taxon>
        <taxon>Basidiomycota</taxon>
        <taxon>Pucciniomycotina</taxon>
        <taxon>Pucciniomycetes</taxon>
        <taxon>Pucciniales</taxon>
        <taxon>Coleosporiaceae</taxon>
        <taxon>Cronartium</taxon>
    </lineage>
</organism>
<feature type="compositionally biased region" description="Low complexity" evidence="1">
    <location>
        <begin position="41"/>
        <end position="50"/>
    </location>
</feature>
<feature type="compositionally biased region" description="Polar residues" evidence="1">
    <location>
        <begin position="1"/>
        <end position="30"/>
    </location>
</feature>
<feature type="region of interest" description="Disordered" evidence="1">
    <location>
        <begin position="1"/>
        <end position="50"/>
    </location>
</feature>